<feature type="region of interest" description="Disordered" evidence="1">
    <location>
        <begin position="1"/>
        <end position="23"/>
    </location>
</feature>
<evidence type="ECO:0000256" key="1">
    <source>
        <dbReference type="SAM" id="MobiDB-lite"/>
    </source>
</evidence>
<dbReference type="Proteomes" id="UP000054248">
    <property type="component" value="Unassembled WGS sequence"/>
</dbReference>
<sequence length="99" mass="10017">MSATGSSTLSIPSTNATGSSFPHPEEFFDLTSYGTTDTDSAWSTASLGLYAASSTSCSTSGIGSSPADWAALVSDLGLVKPLGAAEDRQARMGTVAYLV</sequence>
<accession>A0A0C3QR75</accession>
<evidence type="ECO:0000313" key="2">
    <source>
        <dbReference type="EMBL" id="KIO30224.1"/>
    </source>
</evidence>
<protein>
    <submittedName>
        <fullName evidence="2">Uncharacterized protein</fullName>
    </submittedName>
</protein>
<name>A0A0C3QR75_9AGAM</name>
<keyword evidence="3" id="KW-1185">Reference proteome</keyword>
<reference evidence="3" key="2">
    <citation type="submission" date="2015-01" db="EMBL/GenBank/DDBJ databases">
        <title>Evolutionary Origins and Diversification of the Mycorrhizal Mutualists.</title>
        <authorList>
            <consortium name="DOE Joint Genome Institute"/>
            <consortium name="Mycorrhizal Genomics Consortium"/>
            <person name="Kohler A."/>
            <person name="Kuo A."/>
            <person name="Nagy L.G."/>
            <person name="Floudas D."/>
            <person name="Copeland A."/>
            <person name="Barry K.W."/>
            <person name="Cichocki N."/>
            <person name="Veneault-Fourrey C."/>
            <person name="LaButti K."/>
            <person name="Lindquist E.A."/>
            <person name="Lipzen A."/>
            <person name="Lundell T."/>
            <person name="Morin E."/>
            <person name="Murat C."/>
            <person name="Riley R."/>
            <person name="Ohm R."/>
            <person name="Sun H."/>
            <person name="Tunlid A."/>
            <person name="Henrissat B."/>
            <person name="Grigoriev I.V."/>
            <person name="Hibbett D.S."/>
            <person name="Martin F."/>
        </authorList>
    </citation>
    <scope>NUCLEOTIDE SEQUENCE [LARGE SCALE GENOMIC DNA]</scope>
    <source>
        <strain evidence="3">MUT 4182</strain>
    </source>
</reference>
<dbReference type="AlphaFoldDB" id="A0A0C3QR75"/>
<evidence type="ECO:0000313" key="3">
    <source>
        <dbReference type="Proteomes" id="UP000054248"/>
    </source>
</evidence>
<reference evidence="2 3" key="1">
    <citation type="submission" date="2014-04" db="EMBL/GenBank/DDBJ databases">
        <authorList>
            <consortium name="DOE Joint Genome Institute"/>
            <person name="Kuo A."/>
            <person name="Girlanda M."/>
            <person name="Perotto S."/>
            <person name="Kohler A."/>
            <person name="Nagy L.G."/>
            <person name="Floudas D."/>
            <person name="Copeland A."/>
            <person name="Barry K.W."/>
            <person name="Cichocki N."/>
            <person name="Veneault-Fourrey C."/>
            <person name="LaButti K."/>
            <person name="Lindquist E.A."/>
            <person name="Lipzen A."/>
            <person name="Lundell T."/>
            <person name="Morin E."/>
            <person name="Murat C."/>
            <person name="Sun H."/>
            <person name="Tunlid A."/>
            <person name="Henrissat B."/>
            <person name="Grigoriev I.V."/>
            <person name="Hibbett D.S."/>
            <person name="Martin F."/>
            <person name="Nordberg H.P."/>
            <person name="Cantor M.N."/>
            <person name="Hua S.X."/>
        </authorList>
    </citation>
    <scope>NUCLEOTIDE SEQUENCE [LARGE SCALE GENOMIC DNA]</scope>
    <source>
        <strain evidence="2 3">MUT 4182</strain>
    </source>
</reference>
<feature type="compositionally biased region" description="Polar residues" evidence="1">
    <location>
        <begin position="1"/>
        <end position="20"/>
    </location>
</feature>
<dbReference type="HOGENOM" id="CLU_2322070_0_0_1"/>
<proteinExistence type="predicted"/>
<organism evidence="2 3">
    <name type="scientific">Tulasnella calospora MUT 4182</name>
    <dbReference type="NCBI Taxonomy" id="1051891"/>
    <lineage>
        <taxon>Eukaryota</taxon>
        <taxon>Fungi</taxon>
        <taxon>Dikarya</taxon>
        <taxon>Basidiomycota</taxon>
        <taxon>Agaricomycotina</taxon>
        <taxon>Agaricomycetes</taxon>
        <taxon>Cantharellales</taxon>
        <taxon>Tulasnellaceae</taxon>
        <taxon>Tulasnella</taxon>
    </lineage>
</organism>
<dbReference type="EMBL" id="KN822974">
    <property type="protein sequence ID" value="KIO30224.1"/>
    <property type="molecule type" value="Genomic_DNA"/>
</dbReference>
<gene>
    <name evidence="2" type="ORF">M407DRAFT_20691</name>
</gene>